<name>A0ABP4TDN6_9ACTN</name>
<gene>
    <name evidence="1" type="ORF">GCM10009765_39590</name>
</gene>
<sequence length="437" mass="46971">MTEAGVVREWAPAVSGALADRAIHTATEVARRLVPANVLTELEKQPLVLHLEEVDTVTGVAVLHGEMDRLEGGWADRAHESLVIAKQQVERAAISAPGPFGGLSSVAYAARSLSRDGQRYQRLVAVLDDHISQTVAVRAQKMLEKPYGLAFHTYDVISGLAGAATYLLQVKENTLAKNALKDTLTAFVAISGERDGVPNWFTPAQEMFPNTPIGELYPNGTFNCGLAHGIPGPLALLSLAASEGVLVPGQVEAISRLGHWIANRRSDDRWGPNWPMGVGPIDAAGSYPKGHPTHNAWCYGSPGVARSLWLAGNAVDDDSLREIAVEAMMAVRQRPWRDRAMGDSPGLCHGVSGLLQIVLRFGHQTGDPRFADFSAELTEYLLRMYDPALPYGFSSLAEGGKYSDRPGFLDGASGVALTLLSAAADQPPTWDRQLLLT</sequence>
<dbReference type="InterPro" id="IPR007822">
    <property type="entry name" value="LANC-like"/>
</dbReference>
<dbReference type="PRINTS" id="PR01950">
    <property type="entry name" value="LANCSUPER"/>
</dbReference>
<dbReference type="Proteomes" id="UP001500618">
    <property type="component" value="Unassembled WGS sequence"/>
</dbReference>
<evidence type="ECO:0000313" key="2">
    <source>
        <dbReference type="Proteomes" id="UP001500618"/>
    </source>
</evidence>
<protein>
    <submittedName>
        <fullName evidence="1">Lanthionine synthetase C family protein</fullName>
    </submittedName>
</protein>
<comment type="caution">
    <text evidence="1">The sequence shown here is derived from an EMBL/GenBank/DDBJ whole genome shotgun (WGS) entry which is preliminary data.</text>
</comment>
<keyword evidence="2" id="KW-1185">Reference proteome</keyword>
<dbReference type="SMART" id="SM01260">
    <property type="entry name" value="LANC_like"/>
    <property type="match status" value="1"/>
</dbReference>
<dbReference type="InterPro" id="IPR033889">
    <property type="entry name" value="LanC"/>
</dbReference>
<organism evidence="1 2">
    <name type="scientific">Fodinicola feengrottensis</name>
    <dbReference type="NCBI Taxonomy" id="435914"/>
    <lineage>
        <taxon>Bacteria</taxon>
        <taxon>Bacillati</taxon>
        <taxon>Actinomycetota</taxon>
        <taxon>Actinomycetes</taxon>
        <taxon>Mycobacteriales</taxon>
        <taxon>Fodinicola</taxon>
    </lineage>
</organism>
<reference evidence="2" key="1">
    <citation type="journal article" date="2019" name="Int. J. Syst. Evol. Microbiol.">
        <title>The Global Catalogue of Microorganisms (GCM) 10K type strain sequencing project: providing services to taxonomists for standard genome sequencing and annotation.</title>
        <authorList>
            <consortium name="The Broad Institute Genomics Platform"/>
            <consortium name="The Broad Institute Genome Sequencing Center for Infectious Disease"/>
            <person name="Wu L."/>
            <person name="Ma J."/>
        </authorList>
    </citation>
    <scope>NUCLEOTIDE SEQUENCE [LARGE SCALE GENOMIC DNA]</scope>
    <source>
        <strain evidence="2">JCM 14718</strain>
    </source>
</reference>
<dbReference type="PRINTS" id="PR01955">
    <property type="entry name" value="LANCFRANKIA"/>
</dbReference>
<dbReference type="CDD" id="cd04793">
    <property type="entry name" value="LanC"/>
    <property type="match status" value="1"/>
</dbReference>
<dbReference type="SUPFAM" id="SSF158745">
    <property type="entry name" value="LanC-like"/>
    <property type="match status" value="1"/>
</dbReference>
<dbReference type="RefSeq" id="WP_344311711.1">
    <property type="nucleotide sequence ID" value="NZ_BAAANY010000014.1"/>
</dbReference>
<dbReference type="Pfam" id="PF05147">
    <property type="entry name" value="LANC_like"/>
    <property type="match status" value="1"/>
</dbReference>
<evidence type="ECO:0000313" key="1">
    <source>
        <dbReference type="EMBL" id="GAA1686252.1"/>
    </source>
</evidence>
<proteinExistence type="predicted"/>
<dbReference type="Gene3D" id="1.50.10.20">
    <property type="match status" value="1"/>
</dbReference>
<accession>A0ABP4TDN6</accession>
<dbReference type="EMBL" id="BAAANY010000014">
    <property type="protein sequence ID" value="GAA1686252.1"/>
    <property type="molecule type" value="Genomic_DNA"/>
</dbReference>